<organism evidence="5">
    <name type="scientific">marine sediment metagenome</name>
    <dbReference type="NCBI Taxonomy" id="412755"/>
    <lineage>
        <taxon>unclassified sequences</taxon>
        <taxon>metagenomes</taxon>
        <taxon>ecological metagenomes</taxon>
    </lineage>
</organism>
<dbReference type="PANTHER" id="PTHR43432:SF4">
    <property type="entry name" value="RADICAL SAM CORE DOMAIN-CONTAINING PROTEIN"/>
    <property type="match status" value="1"/>
</dbReference>
<dbReference type="InterPro" id="IPR007197">
    <property type="entry name" value="rSAM"/>
</dbReference>
<dbReference type="EMBL" id="LAZR01003721">
    <property type="protein sequence ID" value="KKN15348.1"/>
    <property type="molecule type" value="Genomic_DNA"/>
</dbReference>
<evidence type="ECO:0000313" key="5">
    <source>
        <dbReference type="EMBL" id="KKN15348.1"/>
    </source>
</evidence>
<feature type="domain" description="Radical SAM core" evidence="4">
    <location>
        <begin position="45"/>
        <end position="216"/>
    </location>
</feature>
<keyword evidence="1" id="KW-0479">Metal-binding</keyword>
<evidence type="ECO:0000256" key="1">
    <source>
        <dbReference type="ARBA" id="ARBA00022723"/>
    </source>
</evidence>
<dbReference type="InterPro" id="IPR040086">
    <property type="entry name" value="MJ0683-like"/>
</dbReference>
<evidence type="ECO:0000256" key="3">
    <source>
        <dbReference type="ARBA" id="ARBA00023014"/>
    </source>
</evidence>
<reference evidence="5" key="1">
    <citation type="journal article" date="2015" name="Nature">
        <title>Complex archaea that bridge the gap between prokaryotes and eukaryotes.</title>
        <authorList>
            <person name="Spang A."/>
            <person name="Saw J.H."/>
            <person name="Jorgensen S.L."/>
            <person name="Zaremba-Niedzwiedzka K."/>
            <person name="Martijn J."/>
            <person name="Lind A.E."/>
            <person name="van Eijk R."/>
            <person name="Schleper C."/>
            <person name="Guy L."/>
            <person name="Ettema T.J."/>
        </authorList>
    </citation>
    <scope>NUCLEOTIDE SEQUENCE</scope>
</reference>
<keyword evidence="3" id="KW-0411">Iron-sulfur</keyword>
<evidence type="ECO:0000256" key="2">
    <source>
        <dbReference type="ARBA" id="ARBA00023004"/>
    </source>
</evidence>
<dbReference type="SFLD" id="SFLDG01084">
    <property type="entry name" value="Uncharacterised_Radical_SAM_Su"/>
    <property type="match status" value="1"/>
</dbReference>
<dbReference type="GO" id="GO:0003824">
    <property type="term" value="F:catalytic activity"/>
    <property type="evidence" value="ECO:0007669"/>
    <property type="project" value="InterPro"/>
</dbReference>
<protein>
    <recommendedName>
        <fullName evidence="4">Radical SAM core domain-containing protein</fullName>
    </recommendedName>
</protein>
<name>A0A0F9RDL7_9ZZZZ</name>
<dbReference type="Pfam" id="PF04055">
    <property type="entry name" value="Radical_SAM"/>
    <property type="match status" value="1"/>
</dbReference>
<keyword evidence="2" id="KW-0408">Iron</keyword>
<proteinExistence type="predicted"/>
<dbReference type="SFLD" id="SFLDS00029">
    <property type="entry name" value="Radical_SAM"/>
    <property type="match status" value="1"/>
</dbReference>
<dbReference type="PANTHER" id="PTHR43432">
    <property type="entry name" value="SLR0285 PROTEIN"/>
    <property type="match status" value="1"/>
</dbReference>
<dbReference type="InterPro" id="IPR058240">
    <property type="entry name" value="rSAM_sf"/>
</dbReference>
<dbReference type="GO" id="GO:0046872">
    <property type="term" value="F:metal ion binding"/>
    <property type="evidence" value="ECO:0007669"/>
    <property type="project" value="UniProtKB-KW"/>
</dbReference>
<dbReference type="Gene3D" id="3.80.30.30">
    <property type="match status" value="1"/>
</dbReference>
<dbReference type="GO" id="GO:0051536">
    <property type="term" value="F:iron-sulfur cluster binding"/>
    <property type="evidence" value="ECO:0007669"/>
    <property type="project" value="UniProtKB-KW"/>
</dbReference>
<comment type="caution">
    <text evidence="5">The sequence shown here is derived from an EMBL/GenBank/DDBJ whole genome shotgun (WGS) entry which is preliminary data.</text>
</comment>
<dbReference type="AlphaFoldDB" id="A0A0F9RDL7"/>
<sequence>MKIVVNKREYEVIEEPEKHILVSTKKELHGWWSGKRECTSERMLINPYNGCGIGCFFCYTLAFPGYFQIFGEKGIITVAKDFDRVVAKQLDSIDIASCGYLSPVTDPFQPLNEKYHLSEKIIRVFIERNIPIEFITKAFIPQEVIELIKLQTHSFGQVSILTFDDKMRKLLVPGGSSTSILFNNLKRLAKEGIFAVCRIDPIFPYLTDKPKDLTELIERARDAGVKHIIASVLDIPLRIKEKILKALKSHFGVGIEWNYRKLYQEKINGHLNARIDYRKKIFHLLGNICERKNITFALCMEYQLKEGEVVGLNQGFMSSRNCEGIDIPIYRRKGEKFYPASSCSGECLHCCEPDCGIEDLAMGRDGSRKDWYLKDYRRWSGKHRCLPNIR</sequence>
<gene>
    <name evidence="5" type="ORF">LCGC14_0986870</name>
</gene>
<dbReference type="SUPFAM" id="SSF102114">
    <property type="entry name" value="Radical SAM enzymes"/>
    <property type="match status" value="1"/>
</dbReference>
<evidence type="ECO:0000259" key="4">
    <source>
        <dbReference type="Pfam" id="PF04055"/>
    </source>
</evidence>
<accession>A0A0F9RDL7</accession>